<dbReference type="InterPro" id="IPR038257">
    <property type="entry name" value="CRISPR-assoc_Cas3_HD_sf"/>
</dbReference>
<gene>
    <name evidence="5" type="ordered locus">Hbut_0639</name>
</gene>
<organism evidence="5 6">
    <name type="scientific">Hyperthermus butylicus (strain DSM 5456 / JCM 9403 / PLM1-5)</name>
    <dbReference type="NCBI Taxonomy" id="415426"/>
    <lineage>
        <taxon>Archaea</taxon>
        <taxon>Thermoproteota</taxon>
        <taxon>Thermoprotei</taxon>
        <taxon>Desulfurococcales</taxon>
        <taxon>Pyrodictiaceae</taxon>
        <taxon>Hyperthermus</taxon>
    </lineage>
</organism>
<keyword evidence="3" id="KW-0051">Antiviral defense</keyword>
<dbReference type="GO" id="GO:0016787">
    <property type="term" value="F:hydrolase activity"/>
    <property type="evidence" value="ECO:0007669"/>
    <property type="project" value="UniProtKB-KW"/>
</dbReference>
<dbReference type="EnsemblBacteria" id="ABM80496">
    <property type="protein sequence ID" value="ABM80496"/>
    <property type="gene ID" value="Hbut_0639"/>
</dbReference>
<feature type="domain" description="HD Cas3-type" evidence="4">
    <location>
        <begin position="4"/>
        <end position="216"/>
    </location>
</feature>
<dbReference type="GO" id="GO:0051607">
    <property type="term" value="P:defense response to virus"/>
    <property type="evidence" value="ECO:0007669"/>
    <property type="project" value="UniProtKB-KW"/>
</dbReference>
<dbReference type="AlphaFoldDB" id="A2BKI5"/>
<protein>
    <recommendedName>
        <fullName evidence="4">HD Cas3-type domain-containing protein</fullName>
    </recommendedName>
</protein>
<dbReference type="InterPro" id="IPR006483">
    <property type="entry name" value="CRISPR-assoc_Cas3_HD"/>
</dbReference>
<keyword evidence="6" id="KW-1185">Reference proteome</keyword>
<dbReference type="GeneID" id="4781815"/>
<dbReference type="Gene3D" id="1.10.3210.30">
    <property type="match status" value="1"/>
</dbReference>
<proteinExistence type="predicted"/>
<keyword evidence="1" id="KW-0479">Metal-binding</keyword>
<dbReference type="PROSITE" id="PS51643">
    <property type="entry name" value="HD_CAS3"/>
    <property type="match status" value="1"/>
</dbReference>
<accession>A2BKI5</accession>
<evidence type="ECO:0000256" key="3">
    <source>
        <dbReference type="ARBA" id="ARBA00023118"/>
    </source>
</evidence>
<sequence length="279" mass="30199">MALYAWIGVRLRDHSINTLGLMLGLFHRELRVTALRLGLDQDTLMLASAVAALLHDAGKAAERYQETVARCYPRFTCHELAGSWVAMETLDVILQLVEPSRSKVELLSAVAAAAVLRHHHGMRSLAACRAAAKQGKIDGLDGSSLKALAEELDSAGSLAATVAATLRELADTAPPPNPLEAEARVRRRLTFLEKKQPALSAATSILTGLLAAADYLAAAILDGRGSCNTRDDNVATIYPRGYAKHVLRELGIYNPVLLKEAREKGYRQAENLARMLKIS</sequence>
<dbReference type="NCBIfam" id="TIGR01596">
    <property type="entry name" value="cas3_HD"/>
    <property type="match status" value="1"/>
</dbReference>
<reference evidence="5 6" key="1">
    <citation type="journal article" date="2007" name="Archaea">
        <title>The genome of Hyperthermus butylicus: a sulfur-reducing, peptide fermenting, neutrophilic Crenarchaeote growing up to 108 degrees C.</title>
        <authorList>
            <person name="Brugger K."/>
            <person name="Chen L."/>
            <person name="Stark M."/>
            <person name="Zibat A."/>
            <person name="Redder P."/>
            <person name="Ruepp A."/>
            <person name="Awayez M."/>
            <person name="She Q."/>
            <person name="Garrett R.A."/>
            <person name="Klenk H.P."/>
        </authorList>
    </citation>
    <scope>NUCLEOTIDE SEQUENCE [LARGE SCALE GENOMIC DNA]</scope>
    <source>
        <strain evidence="6">DSM 5456 / JCM 9403 / PLM1-5</strain>
    </source>
</reference>
<dbReference type="eggNOG" id="arCOG01443">
    <property type="taxonomic scope" value="Archaea"/>
</dbReference>
<dbReference type="GO" id="GO:0046872">
    <property type="term" value="F:metal ion binding"/>
    <property type="evidence" value="ECO:0007669"/>
    <property type="project" value="UniProtKB-KW"/>
</dbReference>
<dbReference type="EMBL" id="CP000493">
    <property type="protein sequence ID" value="ABM80496.1"/>
    <property type="molecule type" value="Genomic_DNA"/>
</dbReference>
<evidence type="ECO:0000256" key="1">
    <source>
        <dbReference type="ARBA" id="ARBA00022723"/>
    </source>
</evidence>
<evidence type="ECO:0000313" key="5">
    <source>
        <dbReference type="EMBL" id="ABM80496.1"/>
    </source>
</evidence>
<evidence type="ECO:0000313" key="6">
    <source>
        <dbReference type="Proteomes" id="UP000002593"/>
    </source>
</evidence>
<dbReference type="HOGENOM" id="CLU_996072_0_0_2"/>
<evidence type="ECO:0000259" key="4">
    <source>
        <dbReference type="PROSITE" id="PS51643"/>
    </source>
</evidence>
<dbReference type="KEGG" id="hbu:Hbut_0639"/>
<dbReference type="Proteomes" id="UP000002593">
    <property type="component" value="Chromosome"/>
</dbReference>
<dbReference type="OrthoDB" id="386316at2157"/>
<dbReference type="Pfam" id="PF18019">
    <property type="entry name" value="Cas3_HD"/>
    <property type="match status" value="1"/>
</dbReference>
<dbReference type="STRING" id="415426.Hbut_0639"/>
<name>A2BKI5_HYPBU</name>
<dbReference type="RefSeq" id="WP_011821814.1">
    <property type="nucleotide sequence ID" value="NC_008818.1"/>
</dbReference>
<evidence type="ECO:0000256" key="2">
    <source>
        <dbReference type="ARBA" id="ARBA00022801"/>
    </source>
</evidence>
<keyword evidence="2" id="KW-0378">Hydrolase</keyword>